<evidence type="ECO:0000313" key="5">
    <source>
        <dbReference type="Proteomes" id="UP000094526"/>
    </source>
</evidence>
<dbReference type="AlphaFoldDB" id="A0A1C1CZU4"/>
<sequence>MNTTATDSAWVHVFAGTYRAFSTATTVLSYAFYPIVRLLALLWYILASLSSPFIYLAGVVIHIATIPWRIFAAFEPVWYFLGSAVFIGLLLALILHFTLRAIVVVFRIDKQPAPKPIPPRGHDAISYRKAREEKRRRQLEEQQRLATQARLMASQPLLQEVVREARKMPLTASTGPLSPVSPTNTLPARPGLLQETILEHSEEDDDDSVF</sequence>
<keyword evidence="3" id="KW-0812">Transmembrane</keyword>
<evidence type="ECO:0000256" key="3">
    <source>
        <dbReference type="SAM" id="Phobius"/>
    </source>
</evidence>
<name>A0A1C1CZU4_9EURO</name>
<dbReference type="EMBL" id="LGRB01000008">
    <property type="protein sequence ID" value="OCT54045.1"/>
    <property type="molecule type" value="Genomic_DNA"/>
</dbReference>
<evidence type="ECO:0000313" key="4">
    <source>
        <dbReference type="EMBL" id="OCT54045.1"/>
    </source>
</evidence>
<feature type="compositionally biased region" description="Acidic residues" evidence="2">
    <location>
        <begin position="201"/>
        <end position="210"/>
    </location>
</feature>
<feature type="region of interest" description="Disordered" evidence="2">
    <location>
        <begin position="170"/>
        <end position="210"/>
    </location>
</feature>
<comment type="caution">
    <text evidence="4">The sequence shown here is derived from an EMBL/GenBank/DDBJ whole genome shotgun (WGS) entry which is preliminary data.</text>
</comment>
<feature type="compositionally biased region" description="Polar residues" evidence="2">
    <location>
        <begin position="171"/>
        <end position="186"/>
    </location>
</feature>
<organism evidence="4 5">
    <name type="scientific">Cladophialophora carrionii</name>
    <dbReference type="NCBI Taxonomy" id="86049"/>
    <lineage>
        <taxon>Eukaryota</taxon>
        <taxon>Fungi</taxon>
        <taxon>Dikarya</taxon>
        <taxon>Ascomycota</taxon>
        <taxon>Pezizomycotina</taxon>
        <taxon>Eurotiomycetes</taxon>
        <taxon>Chaetothyriomycetidae</taxon>
        <taxon>Chaetothyriales</taxon>
        <taxon>Herpotrichiellaceae</taxon>
        <taxon>Cladophialophora</taxon>
    </lineage>
</organism>
<keyword evidence="1" id="KW-0175">Coiled coil</keyword>
<dbReference type="VEuPathDB" id="FungiDB:CLCR_10788"/>
<proteinExistence type="predicted"/>
<accession>A0A1C1CZU4</accession>
<evidence type="ECO:0000256" key="1">
    <source>
        <dbReference type="SAM" id="Coils"/>
    </source>
</evidence>
<evidence type="ECO:0000256" key="2">
    <source>
        <dbReference type="SAM" id="MobiDB-lite"/>
    </source>
</evidence>
<reference evidence="5" key="1">
    <citation type="submission" date="2015-07" db="EMBL/GenBank/DDBJ databases">
        <authorList>
            <person name="Teixeira M.M."/>
            <person name="Souza R.C."/>
            <person name="Almeida L.G."/>
            <person name="Vicente V.A."/>
            <person name="de Hoog S."/>
            <person name="Bocca A.L."/>
            <person name="de Almeida S.R."/>
            <person name="Vasconcelos A.T."/>
            <person name="Felipe M.S."/>
        </authorList>
    </citation>
    <scope>NUCLEOTIDE SEQUENCE [LARGE SCALE GENOMIC DNA]</scope>
    <source>
        <strain evidence="5">KSF</strain>
    </source>
</reference>
<protein>
    <submittedName>
        <fullName evidence="4">Uncharacterized protein</fullName>
    </submittedName>
</protein>
<gene>
    <name evidence="4" type="ORF">CLCR_10788</name>
</gene>
<feature type="transmembrane region" description="Helical" evidence="3">
    <location>
        <begin position="77"/>
        <end position="106"/>
    </location>
</feature>
<keyword evidence="5" id="KW-1185">Reference proteome</keyword>
<feature type="coiled-coil region" evidence="1">
    <location>
        <begin position="122"/>
        <end position="149"/>
    </location>
</feature>
<dbReference type="Proteomes" id="UP000094526">
    <property type="component" value="Unassembled WGS sequence"/>
</dbReference>
<dbReference type="VEuPathDB" id="FungiDB:G647_00942"/>
<dbReference type="eggNOG" id="ENOG502T0FP">
    <property type="taxonomic scope" value="Eukaryota"/>
</dbReference>
<keyword evidence="3" id="KW-1133">Transmembrane helix</keyword>
<dbReference type="OrthoDB" id="4502894at2759"/>
<keyword evidence="3" id="KW-0472">Membrane</keyword>